<reference evidence="2 3" key="1">
    <citation type="submission" date="2018-01" db="EMBL/GenBank/DDBJ databases">
        <title>Saezia sanguinis gen. nov., sp. nov., in the order Burkholderiales isolated from human blood.</title>
        <authorList>
            <person name="Medina-Pascual M.J."/>
            <person name="Valdezate S."/>
            <person name="Monzon S."/>
            <person name="Cuesta I."/>
            <person name="Carrasco G."/>
            <person name="Villalon P."/>
            <person name="Saez-Nieto J.A."/>
        </authorList>
    </citation>
    <scope>NUCLEOTIDE SEQUENCE [LARGE SCALE GENOMIC DNA]</scope>
    <source>
        <strain evidence="2 3">CNM695-12</strain>
    </source>
</reference>
<dbReference type="PANTHER" id="PTHR34408:SF1">
    <property type="entry name" value="GLYCOSYL HYDROLASE FAMILY 19 DOMAIN-CONTAINING PROTEIN HI_1415"/>
    <property type="match status" value="1"/>
</dbReference>
<gene>
    <name evidence="2" type="ORF">CUZ56_00110</name>
</gene>
<dbReference type="RefSeq" id="WP_126977187.1">
    <property type="nucleotide sequence ID" value="NZ_CAWUGC010000012.1"/>
</dbReference>
<dbReference type="EMBL" id="PQSP01000001">
    <property type="protein sequence ID" value="RUS67635.1"/>
    <property type="molecule type" value="Genomic_DNA"/>
</dbReference>
<keyword evidence="3" id="KW-1185">Reference proteome</keyword>
<accession>A0A433SFX1</accession>
<name>A0A433SFX1_9BURK</name>
<dbReference type="Pfam" id="PF08239">
    <property type="entry name" value="SH3_3"/>
    <property type="match status" value="1"/>
</dbReference>
<evidence type="ECO:0000259" key="1">
    <source>
        <dbReference type="PROSITE" id="PS51781"/>
    </source>
</evidence>
<evidence type="ECO:0000313" key="2">
    <source>
        <dbReference type="EMBL" id="RUS67635.1"/>
    </source>
</evidence>
<dbReference type="Pfam" id="PF06347">
    <property type="entry name" value="SH3_4"/>
    <property type="match status" value="1"/>
</dbReference>
<dbReference type="SMART" id="SM00287">
    <property type="entry name" value="SH3b"/>
    <property type="match status" value="2"/>
</dbReference>
<dbReference type="OrthoDB" id="5297720at2"/>
<comment type="caution">
    <text evidence="2">The sequence shown here is derived from an EMBL/GenBank/DDBJ whole genome shotgun (WGS) entry which is preliminary data.</text>
</comment>
<proteinExistence type="predicted"/>
<dbReference type="PANTHER" id="PTHR34408">
    <property type="entry name" value="FAMILY PROTEIN, PUTATIVE-RELATED"/>
    <property type="match status" value="1"/>
</dbReference>
<dbReference type="InterPro" id="IPR052354">
    <property type="entry name" value="Cell_Wall_Dynamics_Protein"/>
</dbReference>
<evidence type="ECO:0000313" key="3">
    <source>
        <dbReference type="Proteomes" id="UP000286947"/>
    </source>
</evidence>
<dbReference type="InterPro" id="IPR010466">
    <property type="entry name" value="DUF1058"/>
</dbReference>
<protein>
    <recommendedName>
        <fullName evidence="1">SH3b domain-containing protein</fullName>
    </recommendedName>
</protein>
<dbReference type="InterPro" id="IPR003646">
    <property type="entry name" value="SH3-like_bac-type"/>
</dbReference>
<sequence>MSRRIAWILLGFVFVLFAGVARAEMVSVSIKEANLRSGPGSNHPVQWKVIQGYPLEVVKRQGNWIQVRDFEKDVSWIYAQSVNKSPYVIVTGDTVNLRATPATSARIVDKVEYGTVMERLGLQGGWVKVRIGGTTGWISANYVWGWK</sequence>
<dbReference type="Gene3D" id="2.30.30.40">
    <property type="entry name" value="SH3 Domains"/>
    <property type="match status" value="2"/>
</dbReference>
<organism evidence="2 3">
    <name type="scientific">Saezia sanguinis</name>
    <dbReference type="NCBI Taxonomy" id="1965230"/>
    <lineage>
        <taxon>Bacteria</taxon>
        <taxon>Pseudomonadati</taxon>
        <taxon>Pseudomonadota</taxon>
        <taxon>Betaproteobacteria</taxon>
        <taxon>Burkholderiales</taxon>
        <taxon>Saeziaceae</taxon>
        <taxon>Saezia</taxon>
    </lineage>
</organism>
<dbReference type="PROSITE" id="PS51781">
    <property type="entry name" value="SH3B"/>
    <property type="match status" value="1"/>
</dbReference>
<dbReference type="AlphaFoldDB" id="A0A433SFX1"/>
<dbReference type="Proteomes" id="UP000286947">
    <property type="component" value="Unassembled WGS sequence"/>
</dbReference>
<feature type="domain" description="SH3b" evidence="1">
    <location>
        <begin position="85"/>
        <end position="147"/>
    </location>
</feature>